<dbReference type="InterPro" id="IPR023198">
    <property type="entry name" value="PGP-like_dom2"/>
</dbReference>
<dbReference type="NCBIfam" id="TIGR01509">
    <property type="entry name" value="HAD-SF-IA-v3"/>
    <property type="match status" value="1"/>
</dbReference>
<protein>
    <submittedName>
        <fullName evidence="1">HAD family hydrolase</fullName>
    </submittedName>
</protein>
<dbReference type="Pfam" id="PF00702">
    <property type="entry name" value="Hydrolase"/>
    <property type="match status" value="1"/>
</dbReference>
<gene>
    <name evidence="1" type="ORF">M1K48_05500</name>
</gene>
<dbReference type="InterPro" id="IPR050155">
    <property type="entry name" value="HAD-like_hydrolase_sf"/>
</dbReference>
<dbReference type="NCBIfam" id="TIGR01549">
    <property type="entry name" value="HAD-SF-IA-v1"/>
    <property type="match status" value="1"/>
</dbReference>
<reference evidence="1 2" key="1">
    <citation type="submission" date="2022-05" db="EMBL/GenBank/DDBJ databases">
        <title>S8-45 Sphingomonas ultraviolaceadurans.</title>
        <authorList>
            <person name="Liu Y."/>
        </authorList>
    </citation>
    <scope>NUCLEOTIDE SEQUENCE [LARGE SCALE GENOMIC DNA]</scope>
    <source>
        <strain evidence="1 2">S8-45</strain>
    </source>
</reference>
<accession>A0ABY5N0I8</accession>
<dbReference type="SFLD" id="SFLDG01135">
    <property type="entry name" value="C1.5.6:_HAD__Beta-PGM__Phospha"/>
    <property type="match status" value="1"/>
</dbReference>
<dbReference type="Gene3D" id="3.40.50.1000">
    <property type="entry name" value="HAD superfamily/HAD-like"/>
    <property type="match status" value="1"/>
</dbReference>
<dbReference type="InterPro" id="IPR036412">
    <property type="entry name" value="HAD-like_sf"/>
</dbReference>
<dbReference type="SFLD" id="SFLDS00003">
    <property type="entry name" value="Haloacid_Dehalogenase"/>
    <property type="match status" value="1"/>
</dbReference>
<dbReference type="PRINTS" id="PR00413">
    <property type="entry name" value="HADHALOGNASE"/>
</dbReference>
<dbReference type="SFLD" id="SFLDG01129">
    <property type="entry name" value="C1.5:_HAD__Beta-PGM__Phosphata"/>
    <property type="match status" value="1"/>
</dbReference>
<dbReference type="RefSeq" id="WP_249504843.1">
    <property type="nucleotide sequence ID" value="NZ_CP097253.1"/>
</dbReference>
<evidence type="ECO:0000313" key="1">
    <source>
        <dbReference type="EMBL" id="UUR09077.1"/>
    </source>
</evidence>
<dbReference type="PANTHER" id="PTHR43434:SF16">
    <property type="entry name" value="BLL8046 PROTEIN"/>
    <property type="match status" value="1"/>
</dbReference>
<dbReference type="Proteomes" id="UP000831921">
    <property type="component" value="Chromosome"/>
</dbReference>
<dbReference type="InterPro" id="IPR023214">
    <property type="entry name" value="HAD_sf"/>
</dbReference>
<dbReference type="EMBL" id="CP097253">
    <property type="protein sequence ID" value="UUR09077.1"/>
    <property type="molecule type" value="Genomic_DNA"/>
</dbReference>
<organism evidence="1 2">
    <name type="scientific">Sphingomonas glaciei</name>
    <dbReference type="NCBI Taxonomy" id="2938948"/>
    <lineage>
        <taxon>Bacteria</taxon>
        <taxon>Pseudomonadati</taxon>
        <taxon>Pseudomonadota</taxon>
        <taxon>Alphaproteobacteria</taxon>
        <taxon>Sphingomonadales</taxon>
        <taxon>Sphingomonadaceae</taxon>
        <taxon>Sphingomonas</taxon>
    </lineage>
</organism>
<evidence type="ECO:0000313" key="2">
    <source>
        <dbReference type="Proteomes" id="UP000831921"/>
    </source>
</evidence>
<keyword evidence="2" id="KW-1185">Reference proteome</keyword>
<dbReference type="PANTHER" id="PTHR43434">
    <property type="entry name" value="PHOSPHOGLYCOLATE PHOSPHATASE"/>
    <property type="match status" value="1"/>
</dbReference>
<dbReference type="GO" id="GO:0016787">
    <property type="term" value="F:hydrolase activity"/>
    <property type="evidence" value="ECO:0007669"/>
    <property type="project" value="UniProtKB-KW"/>
</dbReference>
<dbReference type="CDD" id="cd07505">
    <property type="entry name" value="HAD_BPGM-like"/>
    <property type="match status" value="1"/>
</dbReference>
<name>A0ABY5N0I8_9SPHN</name>
<dbReference type="SUPFAM" id="SSF56784">
    <property type="entry name" value="HAD-like"/>
    <property type="match status" value="1"/>
</dbReference>
<dbReference type="InterPro" id="IPR006439">
    <property type="entry name" value="HAD-SF_hydro_IA"/>
</dbReference>
<keyword evidence="1" id="KW-0378">Hydrolase</keyword>
<proteinExistence type="predicted"/>
<sequence>MMLQAILFDVDGTLVDSNQFHVLAWAEAFHAAGHDLRLADIHAQIGKGADNFVPALLPDVSEAEAKELGEAHKALFARHYSHRLKPFPRAREMLRRCRDAGLKVMLATSASGRELERNLDVLDARGIVDGWTSADDVGHSKPSPDLFKAAARKAGVRPEESLVVGDTPYDIDAATAAGIRTVAVRSGLFDDEVLAGAIAIYDNVADLLARFDDSPLSGRSATGD</sequence>
<dbReference type="Gene3D" id="1.10.150.240">
    <property type="entry name" value="Putative phosphatase, domain 2"/>
    <property type="match status" value="1"/>
</dbReference>